<proteinExistence type="predicted"/>
<dbReference type="AlphaFoldDB" id="A0A814R3U5"/>
<dbReference type="Proteomes" id="UP000663879">
    <property type="component" value="Unassembled WGS sequence"/>
</dbReference>
<organism evidence="1 2">
    <name type="scientific">Brachionus calyciflorus</name>
    <dbReference type="NCBI Taxonomy" id="104777"/>
    <lineage>
        <taxon>Eukaryota</taxon>
        <taxon>Metazoa</taxon>
        <taxon>Spiralia</taxon>
        <taxon>Gnathifera</taxon>
        <taxon>Rotifera</taxon>
        <taxon>Eurotatoria</taxon>
        <taxon>Monogononta</taxon>
        <taxon>Pseudotrocha</taxon>
        <taxon>Ploima</taxon>
        <taxon>Brachionidae</taxon>
        <taxon>Brachionus</taxon>
    </lineage>
</organism>
<gene>
    <name evidence="1" type="ORF">OXX778_LOCUS22285</name>
</gene>
<comment type="caution">
    <text evidence="1">The sequence shown here is derived from an EMBL/GenBank/DDBJ whole genome shotgun (WGS) entry which is preliminary data.</text>
</comment>
<accession>A0A814R3U5</accession>
<keyword evidence="2" id="KW-1185">Reference proteome</keyword>
<protein>
    <submittedName>
        <fullName evidence="1">Uncharacterized protein</fullName>
    </submittedName>
</protein>
<dbReference type="EMBL" id="CAJNOC010009247">
    <property type="protein sequence ID" value="CAF1126663.1"/>
    <property type="molecule type" value="Genomic_DNA"/>
</dbReference>
<name>A0A814R3U5_9BILA</name>
<evidence type="ECO:0000313" key="1">
    <source>
        <dbReference type="EMBL" id="CAF1126663.1"/>
    </source>
</evidence>
<sequence>MANVQKFVNTFHKICLIITHKKIRSMFSKIFNNFGKYLRQYSTDVKSIENIDDETKDKISNDAFLIFMNVLIIGQKTFKAKIIPHDPSDDLSNQNMDNSTIFKKLIKSMLENQDSISKNEKLEESEKKRLLNQSSFLVSQLVEMSEIIRKTEEKESGRIVNNLKT</sequence>
<feature type="non-terminal residue" evidence="1">
    <location>
        <position position="165"/>
    </location>
</feature>
<reference evidence="1" key="1">
    <citation type="submission" date="2021-02" db="EMBL/GenBank/DDBJ databases">
        <authorList>
            <person name="Nowell W R."/>
        </authorList>
    </citation>
    <scope>NUCLEOTIDE SEQUENCE</scope>
    <source>
        <strain evidence="1">Ploen Becks lab</strain>
    </source>
</reference>
<evidence type="ECO:0000313" key="2">
    <source>
        <dbReference type="Proteomes" id="UP000663879"/>
    </source>
</evidence>